<evidence type="ECO:0000256" key="2">
    <source>
        <dbReference type="ARBA" id="ARBA00022723"/>
    </source>
</evidence>
<evidence type="ECO:0000313" key="13">
    <source>
        <dbReference type="Proteomes" id="UP000078542"/>
    </source>
</evidence>
<reference evidence="12 13" key="1">
    <citation type="submission" date="2016-03" db="EMBL/GenBank/DDBJ databases">
        <title>Cyphomyrmex costatus WGS genome.</title>
        <authorList>
            <person name="Nygaard S."/>
            <person name="Hu H."/>
            <person name="Boomsma J."/>
            <person name="Zhang G."/>
        </authorList>
    </citation>
    <scope>NUCLEOTIDE SEQUENCE [LARGE SCALE GENOMIC DNA]</scope>
    <source>
        <strain evidence="12">MS0001</strain>
        <tissue evidence="12">Whole body</tissue>
    </source>
</reference>
<evidence type="ECO:0000256" key="9">
    <source>
        <dbReference type="ARBA" id="ARBA00023242"/>
    </source>
</evidence>
<keyword evidence="9" id="KW-0539">Nucleus</keyword>
<keyword evidence="2" id="KW-0479">Metal-binding</keyword>
<keyword evidence="13" id="KW-1185">Reference proteome</keyword>
<dbReference type="PANTHER" id="PTHR23123">
    <property type="entry name" value="PHD/F-BOX CONTAINING PROTEIN"/>
    <property type="match status" value="1"/>
</dbReference>
<feature type="compositionally biased region" description="Basic and acidic residues" evidence="10">
    <location>
        <begin position="908"/>
        <end position="921"/>
    </location>
</feature>
<dbReference type="Gene3D" id="2.60.120.650">
    <property type="entry name" value="Cupin"/>
    <property type="match status" value="1"/>
</dbReference>
<accession>A0A151I867</accession>
<keyword evidence="5" id="KW-0560">Oxidoreductase</keyword>
<evidence type="ECO:0000256" key="10">
    <source>
        <dbReference type="SAM" id="MobiDB-lite"/>
    </source>
</evidence>
<dbReference type="InterPro" id="IPR003347">
    <property type="entry name" value="JmjC_dom"/>
</dbReference>
<evidence type="ECO:0000256" key="5">
    <source>
        <dbReference type="ARBA" id="ARBA00023002"/>
    </source>
</evidence>
<evidence type="ECO:0000256" key="8">
    <source>
        <dbReference type="ARBA" id="ARBA00023163"/>
    </source>
</evidence>
<keyword evidence="12" id="KW-0489">Methyltransferase</keyword>
<evidence type="ECO:0000256" key="4">
    <source>
        <dbReference type="ARBA" id="ARBA00022964"/>
    </source>
</evidence>
<organism evidence="12 13">
    <name type="scientific">Cyphomyrmex costatus</name>
    <dbReference type="NCBI Taxonomy" id="456900"/>
    <lineage>
        <taxon>Eukaryota</taxon>
        <taxon>Metazoa</taxon>
        <taxon>Ecdysozoa</taxon>
        <taxon>Arthropoda</taxon>
        <taxon>Hexapoda</taxon>
        <taxon>Insecta</taxon>
        <taxon>Pterygota</taxon>
        <taxon>Neoptera</taxon>
        <taxon>Endopterygota</taxon>
        <taxon>Hymenoptera</taxon>
        <taxon>Apocrita</taxon>
        <taxon>Aculeata</taxon>
        <taxon>Formicoidea</taxon>
        <taxon>Formicidae</taxon>
        <taxon>Myrmicinae</taxon>
        <taxon>Cyphomyrmex</taxon>
    </lineage>
</organism>
<keyword evidence="12" id="KW-0808">Transferase</keyword>
<evidence type="ECO:0000259" key="11">
    <source>
        <dbReference type="PROSITE" id="PS51184"/>
    </source>
</evidence>
<evidence type="ECO:0000256" key="6">
    <source>
        <dbReference type="ARBA" id="ARBA00023004"/>
    </source>
</evidence>
<keyword evidence="6" id="KW-0408">Iron</keyword>
<keyword evidence="3" id="KW-0156">Chromatin regulator</keyword>
<feature type="region of interest" description="Disordered" evidence="10">
    <location>
        <begin position="897"/>
        <end position="921"/>
    </location>
</feature>
<feature type="compositionally biased region" description="Polar residues" evidence="10">
    <location>
        <begin position="769"/>
        <end position="787"/>
    </location>
</feature>
<sequence length="1034" mass="117254">MYSCTSGCTSWCALERRRFFSRDFSQTVQWTFHAESLACSRISACNCQCNAVSPVSHCEYCELYVFVDVNITCVACQFVLGVCQCTYTRRGDNGLSTDRTCLTRLNVMLLFHCRCVNLKEYVTTDLDKYHCPRCEPMCGPSLLKIRTNYHRHDYTELDASVKPVQTGTAVFIRELKSRHFPKADEVVKHVKGHQLTFQYLQSNGFETPIIIDGKDGLDMVVPPPTFSVCDAETYIGADRDIDVIDVTSQSNLRMKLRDFVEYYNSSSRIRVFNVISLEFTNTGLSSLVEAPYIARKLDWVNSAWPRDWSEDHDIKRPEVQKYCLMGVKDSFTDFHIDFGGTSVWYHVLRGEKVFYLVKPTPANLQLYQQWMCSSTQSETFFGDQADACYKCVLKQGQTMMIPTGWIHAVLTPVDSLVFGGNFVHSLNIQMQIQIYELERKMKTPAKFQYPGFETINWFAAKKLLKELKELNNEGKKCPPYFLQGVKALLGILKQWNTDKDYSMTSRGQIPHTINSQKLLKDLSKEIRHAERYLISLNPPKPERESKRKKRKPLNKDFVDFDYADRMADNAFKTNKATLKETNKATLKETNKSMLKETNKMMLKETNKMEPALIQQSSKPLTLKLTLPKPIMCPLVKTPVTEKSANSNKRQLSKPGKQSPTVIRFKLGNNEVVRSTNDNINVYGSNIMTGSFETTKESLSWNQTSSVYDFHDGSNESDYGLVIDESQKRKRTPRSKRLKRDYDGDVDVLSNTPKNGIEELLKASAYTLGNSTPRVDVTPSTTIPQYSQHMPPPTGIYKLKTVSSDRASPSTREAIAGMLSFSQQSYSTTSSSTKSSKRSVKSQQNDDDDDDQLIENIDKVHQDDDFIYPALDASDEEDYIFKPKAKSQIDEAWNPKARVGPLLPKTNRPAREGAKKTSVEKGLEAAAAKRAKQSDEYLDNDMDKVTKKKLGTNKRTYNKKKQKNPVVPAVGTSTAVSENVVKSTGFGSILTSPNRLKDVKAKLAAPVPAERKPKKGMKTAKQRLGKILKLHKMMH</sequence>
<feature type="domain" description="JmjC" evidence="11">
    <location>
        <begin position="279"/>
        <end position="439"/>
    </location>
</feature>
<gene>
    <name evidence="12" type="ORF">ALC62_15045</name>
</gene>
<proteinExistence type="predicted"/>
<keyword evidence="8" id="KW-0804">Transcription</keyword>
<dbReference type="Pfam" id="PF17811">
    <property type="entry name" value="JHD"/>
    <property type="match status" value="1"/>
</dbReference>
<dbReference type="PROSITE" id="PS51184">
    <property type="entry name" value="JMJC"/>
    <property type="match status" value="1"/>
</dbReference>
<keyword evidence="4" id="KW-0223">Dioxygenase</keyword>
<dbReference type="AlphaFoldDB" id="A0A151I867"/>
<dbReference type="InterPro" id="IPR050690">
    <property type="entry name" value="JHDM1_Histone_Demethylase"/>
</dbReference>
<dbReference type="GO" id="GO:0051213">
    <property type="term" value="F:dioxygenase activity"/>
    <property type="evidence" value="ECO:0007669"/>
    <property type="project" value="UniProtKB-KW"/>
</dbReference>
<feature type="compositionally biased region" description="Low complexity" evidence="10">
    <location>
        <begin position="822"/>
        <end position="833"/>
    </location>
</feature>
<comment type="subcellular location">
    <subcellularLocation>
        <location evidence="1">Nucleus</location>
    </subcellularLocation>
</comment>
<dbReference type="SUPFAM" id="SSF51197">
    <property type="entry name" value="Clavaminate synthase-like"/>
    <property type="match status" value="1"/>
</dbReference>
<feature type="region of interest" description="Disordered" evidence="10">
    <location>
        <begin position="769"/>
        <end position="793"/>
    </location>
</feature>
<dbReference type="InterPro" id="IPR041070">
    <property type="entry name" value="JHD"/>
</dbReference>
<protein>
    <submittedName>
        <fullName evidence="12">Lysine-specific demethylase 7</fullName>
    </submittedName>
</protein>
<dbReference type="GO" id="GO:0005634">
    <property type="term" value="C:nucleus"/>
    <property type="evidence" value="ECO:0007669"/>
    <property type="project" value="UniProtKB-SubCell"/>
</dbReference>
<dbReference type="Pfam" id="PF02373">
    <property type="entry name" value="JmjC"/>
    <property type="match status" value="1"/>
</dbReference>
<feature type="region of interest" description="Disordered" evidence="10">
    <location>
        <begin position="822"/>
        <end position="850"/>
    </location>
</feature>
<dbReference type="GO" id="GO:0008168">
    <property type="term" value="F:methyltransferase activity"/>
    <property type="evidence" value="ECO:0007669"/>
    <property type="project" value="UniProtKB-KW"/>
</dbReference>
<dbReference type="GO" id="GO:0032259">
    <property type="term" value="P:methylation"/>
    <property type="evidence" value="ECO:0007669"/>
    <property type="project" value="UniProtKB-KW"/>
</dbReference>
<keyword evidence="7" id="KW-0805">Transcription regulation</keyword>
<evidence type="ECO:0000256" key="1">
    <source>
        <dbReference type="ARBA" id="ARBA00004123"/>
    </source>
</evidence>
<dbReference type="STRING" id="456900.A0A151I867"/>
<dbReference type="Gene3D" id="1.20.58.1360">
    <property type="match status" value="1"/>
</dbReference>
<dbReference type="GO" id="GO:0046872">
    <property type="term" value="F:metal ion binding"/>
    <property type="evidence" value="ECO:0007669"/>
    <property type="project" value="UniProtKB-KW"/>
</dbReference>
<dbReference type="Proteomes" id="UP000078542">
    <property type="component" value="Unassembled WGS sequence"/>
</dbReference>
<name>A0A151I867_9HYME</name>
<dbReference type="SMART" id="SM00558">
    <property type="entry name" value="JmjC"/>
    <property type="match status" value="1"/>
</dbReference>
<dbReference type="EMBL" id="KQ978389">
    <property type="protein sequence ID" value="KYM94326.1"/>
    <property type="molecule type" value="Genomic_DNA"/>
</dbReference>
<evidence type="ECO:0000313" key="12">
    <source>
        <dbReference type="EMBL" id="KYM94326.1"/>
    </source>
</evidence>
<evidence type="ECO:0000256" key="7">
    <source>
        <dbReference type="ARBA" id="ARBA00023015"/>
    </source>
</evidence>
<dbReference type="GO" id="GO:0006325">
    <property type="term" value="P:chromatin organization"/>
    <property type="evidence" value="ECO:0007669"/>
    <property type="project" value="UniProtKB-KW"/>
</dbReference>
<evidence type="ECO:0000256" key="3">
    <source>
        <dbReference type="ARBA" id="ARBA00022853"/>
    </source>
</evidence>